<name>X5MLD5_9HYPH</name>
<organism evidence="1 2">
    <name type="scientific">Candidatus Phaeomarinibacter ectocarpi</name>
    <dbReference type="NCBI Taxonomy" id="1458461"/>
    <lineage>
        <taxon>Bacteria</taxon>
        <taxon>Pseudomonadati</taxon>
        <taxon>Pseudomonadota</taxon>
        <taxon>Alphaproteobacteria</taxon>
        <taxon>Hyphomicrobiales</taxon>
        <taxon>Parvibaculaceae</taxon>
        <taxon>Candidatus Phaeomarinibacter</taxon>
    </lineage>
</organism>
<reference evidence="1 2" key="1">
    <citation type="journal article" date="2014" name="Front. Genet.">
        <title>Genome and metabolic network of "Candidatus Phaeomarinobacter ectocarpi" Ec32, a new candidate genus of Alphaproteobacteria frequently associated with brown algae.</title>
        <authorList>
            <person name="Dittami S.M."/>
            <person name="Barbeyron T."/>
            <person name="Boyen C."/>
            <person name="Cambefort J."/>
            <person name="Collet G."/>
            <person name="Delage L."/>
            <person name="Gobet A."/>
            <person name="Groisillier A."/>
            <person name="Leblanc C."/>
            <person name="Michel G."/>
            <person name="Scornet D."/>
            <person name="Siegel A."/>
            <person name="Tapia J.E."/>
            <person name="Tonon T."/>
        </authorList>
    </citation>
    <scope>NUCLEOTIDE SEQUENCE [LARGE SCALE GENOMIC DNA]</scope>
    <source>
        <strain evidence="1 2">Ec32</strain>
    </source>
</reference>
<keyword evidence="2" id="KW-1185">Reference proteome</keyword>
<dbReference type="HOGENOM" id="CLU_3213877_0_0_5"/>
<protein>
    <submittedName>
        <fullName evidence="1">Uncharacterized protein</fullName>
    </submittedName>
</protein>
<sequence>MLNTKEFCNTRAHVRRPICFLKTGSRHAETRHLMAHFGHPCAKS</sequence>
<evidence type="ECO:0000313" key="1">
    <source>
        <dbReference type="EMBL" id="CDO59400.1"/>
    </source>
</evidence>
<dbReference type="EMBL" id="HG966617">
    <property type="protein sequence ID" value="CDO59400.1"/>
    <property type="molecule type" value="Genomic_DNA"/>
</dbReference>
<dbReference type="AlphaFoldDB" id="X5MLD5"/>
<proteinExistence type="predicted"/>
<dbReference type="KEGG" id="pect:BN1012_Phect1186"/>
<evidence type="ECO:0000313" key="2">
    <source>
        <dbReference type="Proteomes" id="UP000032160"/>
    </source>
</evidence>
<gene>
    <name evidence="1" type="ORF">BN1012_Phect1186</name>
</gene>
<accession>X5MLD5</accession>
<dbReference type="Proteomes" id="UP000032160">
    <property type="component" value="Chromosome I"/>
</dbReference>